<organism evidence="1 2">
    <name type="scientific">Suricata suricatta</name>
    <name type="common">Meerkat</name>
    <dbReference type="NCBI Taxonomy" id="37032"/>
    <lineage>
        <taxon>Eukaryota</taxon>
        <taxon>Metazoa</taxon>
        <taxon>Chordata</taxon>
        <taxon>Craniata</taxon>
        <taxon>Vertebrata</taxon>
        <taxon>Euteleostomi</taxon>
        <taxon>Mammalia</taxon>
        <taxon>Eutheria</taxon>
        <taxon>Laurasiatheria</taxon>
        <taxon>Carnivora</taxon>
        <taxon>Feliformia</taxon>
        <taxon>Herpestidae</taxon>
        <taxon>Suricata</taxon>
    </lineage>
</organism>
<dbReference type="Proteomes" id="UP000472268">
    <property type="component" value="Chromosome 11"/>
</dbReference>
<dbReference type="Ensembl" id="ENSSSUT00005033834.1">
    <property type="protein sequence ID" value="ENSSSUP00005029643.1"/>
    <property type="gene ID" value="ENSSSUG00005019159.1"/>
</dbReference>
<protein>
    <submittedName>
        <fullName evidence="1">Uncharacterized protein</fullName>
    </submittedName>
</protein>
<sequence length="99" mass="10221">MQPGAGASLRVQLLGGLVDDGHEAGLEALEHGQQALAQVLQRGPGLVAERAQVLAGLGLVLGQPRPARSLLELFSQGRGLKLGHILSAAIFDCIDVHGD</sequence>
<name>A0A673UW12_SURSU</name>
<proteinExistence type="predicted"/>
<accession>A0A673UW12</accession>
<keyword evidence="2" id="KW-1185">Reference proteome</keyword>
<evidence type="ECO:0000313" key="1">
    <source>
        <dbReference type="Ensembl" id="ENSSSUP00005029643.1"/>
    </source>
</evidence>
<reference evidence="1" key="2">
    <citation type="submission" date="2025-08" db="UniProtKB">
        <authorList>
            <consortium name="Ensembl"/>
        </authorList>
    </citation>
    <scope>IDENTIFICATION</scope>
</reference>
<evidence type="ECO:0000313" key="2">
    <source>
        <dbReference type="Proteomes" id="UP000472268"/>
    </source>
</evidence>
<reference evidence="1" key="3">
    <citation type="submission" date="2025-09" db="UniProtKB">
        <authorList>
            <consortium name="Ensembl"/>
        </authorList>
    </citation>
    <scope>IDENTIFICATION</scope>
</reference>
<dbReference type="AlphaFoldDB" id="A0A673UW12"/>
<reference evidence="1 2" key="1">
    <citation type="submission" date="2019-05" db="EMBL/GenBank/DDBJ databases">
        <title>A Chromosome-scale Meerkat (S. suricatta) Genome Assembly.</title>
        <authorList>
            <person name="Dudchenko O."/>
            <person name="Lieberman Aiden E."/>
            <person name="Tung J."/>
            <person name="Barreiro L.B."/>
            <person name="Clutton-Brock T.H."/>
        </authorList>
    </citation>
    <scope>NUCLEOTIDE SEQUENCE [LARGE SCALE GENOMIC DNA]</scope>
</reference>